<feature type="transmembrane region" description="Helical" evidence="1">
    <location>
        <begin position="12"/>
        <end position="34"/>
    </location>
</feature>
<dbReference type="EMBL" id="JACHGW010000003">
    <property type="protein sequence ID" value="MBB6051832.1"/>
    <property type="molecule type" value="Genomic_DNA"/>
</dbReference>
<keyword evidence="1" id="KW-1133">Transmembrane helix</keyword>
<organism evidence="2 3">
    <name type="scientific">Armatimonas rosea</name>
    <dbReference type="NCBI Taxonomy" id="685828"/>
    <lineage>
        <taxon>Bacteria</taxon>
        <taxon>Bacillati</taxon>
        <taxon>Armatimonadota</taxon>
        <taxon>Armatimonadia</taxon>
        <taxon>Armatimonadales</taxon>
        <taxon>Armatimonadaceae</taxon>
        <taxon>Armatimonas</taxon>
    </lineage>
</organism>
<feature type="transmembrane region" description="Helical" evidence="1">
    <location>
        <begin position="50"/>
        <end position="71"/>
    </location>
</feature>
<proteinExistence type="predicted"/>
<evidence type="ECO:0000313" key="2">
    <source>
        <dbReference type="EMBL" id="MBB6051832.1"/>
    </source>
</evidence>
<protein>
    <submittedName>
        <fullName evidence="2">Uncharacterized protein</fullName>
    </submittedName>
</protein>
<comment type="caution">
    <text evidence="2">The sequence shown here is derived from an EMBL/GenBank/DDBJ whole genome shotgun (WGS) entry which is preliminary data.</text>
</comment>
<feature type="transmembrane region" description="Helical" evidence="1">
    <location>
        <begin position="110"/>
        <end position="131"/>
    </location>
</feature>
<accession>A0A7W9SS65</accession>
<evidence type="ECO:0000256" key="1">
    <source>
        <dbReference type="SAM" id="Phobius"/>
    </source>
</evidence>
<feature type="transmembrane region" description="Helical" evidence="1">
    <location>
        <begin position="78"/>
        <end position="98"/>
    </location>
</feature>
<dbReference type="AlphaFoldDB" id="A0A7W9SS65"/>
<keyword evidence="3" id="KW-1185">Reference proteome</keyword>
<dbReference type="Proteomes" id="UP000520814">
    <property type="component" value="Unassembled WGS sequence"/>
</dbReference>
<keyword evidence="1" id="KW-0472">Membrane</keyword>
<keyword evidence="1" id="KW-0812">Transmembrane</keyword>
<name>A0A7W9SS65_ARMRO</name>
<gene>
    <name evidence="2" type="ORF">HNQ39_003642</name>
</gene>
<sequence>MQRQQQKRKGSTFTPAELVIMTLNLGLALGVGFLRPPVPDFPRYWDPTVLISWGLFLALVGYIGAGTLLLLRARRIAALFQFLSAVAWWCLFANALLVGRRPDGTYHPAALAYCDIVFLIGLVHALIARWLSRREDTNAGDSP</sequence>
<dbReference type="RefSeq" id="WP_184199650.1">
    <property type="nucleotide sequence ID" value="NZ_JACHGW010000003.1"/>
</dbReference>
<evidence type="ECO:0000313" key="3">
    <source>
        <dbReference type="Proteomes" id="UP000520814"/>
    </source>
</evidence>
<reference evidence="2 3" key="1">
    <citation type="submission" date="2020-08" db="EMBL/GenBank/DDBJ databases">
        <title>Genomic Encyclopedia of Type Strains, Phase IV (KMG-IV): sequencing the most valuable type-strain genomes for metagenomic binning, comparative biology and taxonomic classification.</title>
        <authorList>
            <person name="Goeker M."/>
        </authorList>
    </citation>
    <scope>NUCLEOTIDE SEQUENCE [LARGE SCALE GENOMIC DNA]</scope>
    <source>
        <strain evidence="2 3">DSM 23562</strain>
    </source>
</reference>